<feature type="chain" id="PRO_5045956726" evidence="1">
    <location>
        <begin position="23"/>
        <end position="129"/>
    </location>
</feature>
<keyword evidence="1" id="KW-0732">Signal</keyword>
<reference evidence="2" key="1">
    <citation type="submission" date="2022-08" db="EMBL/GenBank/DDBJ databases">
        <authorList>
            <person name="Volokhov D.V."/>
            <person name="Furtak V.A."/>
            <person name="Zagorodnyaya T.A."/>
        </authorList>
    </citation>
    <scope>NUCLEOTIDE SEQUENCE</scope>
    <source>
        <strain evidence="2">CSL10203-ORH2</strain>
    </source>
</reference>
<evidence type="ECO:0000313" key="2">
    <source>
        <dbReference type="EMBL" id="MCS4533646.1"/>
    </source>
</evidence>
<protein>
    <submittedName>
        <fullName evidence="2">Uncharacterized protein</fullName>
    </submittedName>
</protein>
<organism evidence="2 3">
    <name type="scientific">Neisseria montereyensis</name>
    <dbReference type="NCBI Taxonomy" id="2973938"/>
    <lineage>
        <taxon>Bacteria</taxon>
        <taxon>Pseudomonadati</taxon>
        <taxon>Pseudomonadota</taxon>
        <taxon>Betaproteobacteria</taxon>
        <taxon>Neisseriales</taxon>
        <taxon>Neisseriaceae</taxon>
        <taxon>Neisseria</taxon>
    </lineage>
</organism>
<keyword evidence="3" id="KW-1185">Reference proteome</keyword>
<reference evidence="2" key="2">
    <citation type="journal article" date="2023" name="Curr. Microbiol.">
        <title>Neisseria montereyensis sp. nov., Isolated from Oropharynx of California Sea Lion (Zalophus californianus): Genomic, Phylogenetic, and Phenotypic Study.</title>
        <authorList>
            <person name="Volokhov D.V."/>
            <person name="Zagorodnyaya T.A."/>
            <person name="Furtak V.A."/>
            <person name="Nattanmai G."/>
            <person name="Randall L."/>
            <person name="Jose S."/>
            <person name="Gao Y."/>
            <person name="Gulland F.M."/>
            <person name="Eisenberg T."/>
            <person name="Delmonte P."/>
            <person name="Blom J."/>
            <person name="Mitchell K.K."/>
        </authorList>
    </citation>
    <scope>NUCLEOTIDE SEQUENCE</scope>
    <source>
        <strain evidence="2">CSL10203-ORH2</strain>
    </source>
</reference>
<accession>A0ABT2FBQ1</accession>
<feature type="signal peptide" evidence="1">
    <location>
        <begin position="1"/>
        <end position="22"/>
    </location>
</feature>
<proteinExistence type="predicted"/>
<evidence type="ECO:0000256" key="1">
    <source>
        <dbReference type="SAM" id="SignalP"/>
    </source>
</evidence>
<dbReference type="RefSeq" id="WP_259291454.1">
    <property type="nucleotide sequence ID" value="NZ_JANUXW010000003.1"/>
</dbReference>
<dbReference type="Proteomes" id="UP001166947">
    <property type="component" value="Unassembled WGS sequence"/>
</dbReference>
<gene>
    <name evidence="2" type="ORF">NXS09_04945</name>
</gene>
<sequence length="129" mass="13480">MKKIATAALVLAGLGLTTSAFAAGSFRQGVAVNSDTKLSIVEGAKNTQGLNVVNGSAVKVKDAVQEVVSNKDLELKLSHASYNTQGANVVIGNKNTDTIRQAAYFNKVDLSIEKGGYNTQGVNIVNLNK</sequence>
<comment type="caution">
    <text evidence="2">The sequence shown here is derived from an EMBL/GenBank/DDBJ whole genome shotgun (WGS) entry which is preliminary data.</text>
</comment>
<dbReference type="EMBL" id="JANUXW010000003">
    <property type="protein sequence ID" value="MCS4533646.1"/>
    <property type="molecule type" value="Genomic_DNA"/>
</dbReference>
<name>A0ABT2FBQ1_9NEIS</name>
<evidence type="ECO:0000313" key="3">
    <source>
        <dbReference type="Proteomes" id="UP001166947"/>
    </source>
</evidence>